<feature type="compositionally biased region" description="Polar residues" evidence="1">
    <location>
        <begin position="419"/>
        <end position="429"/>
    </location>
</feature>
<feature type="compositionally biased region" description="Low complexity" evidence="1">
    <location>
        <begin position="204"/>
        <end position="218"/>
    </location>
</feature>
<name>A0AA39ZWG7_9PEZI</name>
<keyword evidence="2" id="KW-1133">Transmembrane helix</keyword>
<evidence type="ECO:0000256" key="2">
    <source>
        <dbReference type="SAM" id="Phobius"/>
    </source>
</evidence>
<gene>
    <name evidence="3" type="ORF">B0H67DRAFT_363110</name>
</gene>
<dbReference type="Proteomes" id="UP001172102">
    <property type="component" value="Unassembled WGS sequence"/>
</dbReference>
<feature type="compositionally biased region" description="Polar residues" evidence="1">
    <location>
        <begin position="388"/>
        <end position="406"/>
    </location>
</feature>
<keyword evidence="4" id="KW-1185">Reference proteome</keyword>
<feature type="compositionally biased region" description="Polar residues" evidence="1">
    <location>
        <begin position="358"/>
        <end position="369"/>
    </location>
</feature>
<feature type="region of interest" description="Disordered" evidence="1">
    <location>
        <begin position="161"/>
        <end position="218"/>
    </location>
</feature>
<feature type="transmembrane region" description="Helical" evidence="2">
    <location>
        <begin position="225"/>
        <end position="247"/>
    </location>
</feature>
<protein>
    <submittedName>
        <fullName evidence="3">Uncharacterized protein</fullName>
    </submittedName>
</protein>
<evidence type="ECO:0000313" key="3">
    <source>
        <dbReference type="EMBL" id="KAK0704880.1"/>
    </source>
</evidence>
<feature type="compositionally biased region" description="Low complexity" evidence="1">
    <location>
        <begin position="450"/>
        <end position="464"/>
    </location>
</feature>
<proteinExistence type="predicted"/>
<keyword evidence="2" id="KW-0812">Transmembrane</keyword>
<dbReference type="AlphaFoldDB" id="A0AA39ZWG7"/>
<evidence type="ECO:0000256" key="1">
    <source>
        <dbReference type="SAM" id="MobiDB-lite"/>
    </source>
</evidence>
<feature type="region of interest" description="Disordered" evidence="1">
    <location>
        <begin position="307"/>
        <end position="542"/>
    </location>
</feature>
<feature type="compositionally biased region" description="Basic and acidic residues" evidence="1">
    <location>
        <begin position="523"/>
        <end position="533"/>
    </location>
</feature>
<dbReference type="EMBL" id="JAUKUA010000007">
    <property type="protein sequence ID" value="KAK0704880.1"/>
    <property type="molecule type" value="Genomic_DNA"/>
</dbReference>
<feature type="compositionally biased region" description="Low complexity" evidence="1">
    <location>
        <begin position="161"/>
        <end position="182"/>
    </location>
</feature>
<feature type="compositionally biased region" description="Polar residues" evidence="1">
    <location>
        <begin position="188"/>
        <end position="203"/>
    </location>
</feature>
<comment type="caution">
    <text evidence="3">The sequence shown here is derived from an EMBL/GenBank/DDBJ whole genome shotgun (WGS) entry which is preliminary data.</text>
</comment>
<organism evidence="3 4">
    <name type="scientific">Lasiosphaeris hirsuta</name>
    <dbReference type="NCBI Taxonomy" id="260670"/>
    <lineage>
        <taxon>Eukaryota</taxon>
        <taxon>Fungi</taxon>
        <taxon>Dikarya</taxon>
        <taxon>Ascomycota</taxon>
        <taxon>Pezizomycotina</taxon>
        <taxon>Sordariomycetes</taxon>
        <taxon>Sordariomycetidae</taxon>
        <taxon>Sordariales</taxon>
        <taxon>Lasiosphaeriaceae</taxon>
        <taxon>Lasiosphaeris</taxon>
    </lineage>
</organism>
<sequence>MEAFAYSSNCDCFVDVDDIDSVAQHDDPIPCLASCKRQFLEEISPGWKEDSSWPQGCQNLTSAKPTNRFWSLYWCDSTFCGVAINQTGGLGQDPNVGLIINTCQNNGYHSVLDPGPPPAIFICHTDRDAEARCMRTNLQVPGAPSSMTAAQLPTSVGSGVVSSTASATPTAPTASTSWVTSTPPAPTQGVTSSSATHVASPTRLSSAGTGESTSSGSALSGPAKIAIAACSAVGLVAIISLILFCLYKQKRRKASAHRTMRSQLRLTQHVPPSGSPTPLISPANSAIGGGPPLTPPLRLRDRRFLPSILRPGNRSPSPPLTPLTPAYSPHNPTAVFPSSPICSPTTNKLVPRYERTPRPNTSSNASSSLPPIPPQIAYAMSSCGPNRGSLSSYGGASSTTGHSSLRNEIPRSHPLHDISTANNNNMSAGPTSPSSPTRPPRPHDSPLEIPDLVSPASPSPSLSPLGPPPNRALPLPPGMMSTGSTVPFTAVGGTSAIGMRVPPPPPPPARSRSVGVQAPSPRVLDKGKGERESWGSWSGWEG</sequence>
<evidence type="ECO:0000313" key="4">
    <source>
        <dbReference type="Proteomes" id="UP001172102"/>
    </source>
</evidence>
<feature type="compositionally biased region" description="Pro residues" evidence="1">
    <location>
        <begin position="465"/>
        <end position="477"/>
    </location>
</feature>
<accession>A0AA39ZWG7</accession>
<reference evidence="3" key="1">
    <citation type="submission" date="2023-06" db="EMBL/GenBank/DDBJ databases">
        <title>Genome-scale phylogeny and comparative genomics of the fungal order Sordariales.</title>
        <authorList>
            <consortium name="Lawrence Berkeley National Laboratory"/>
            <person name="Hensen N."/>
            <person name="Bonometti L."/>
            <person name="Westerberg I."/>
            <person name="Brannstrom I.O."/>
            <person name="Guillou S."/>
            <person name="Cros-Aarteil S."/>
            <person name="Calhoun S."/>
            <person name="Haridas S."/>
            <person name="Kuo A."/>
            <person name="Mondo S."/>
            <person name="Pangilinan J."/>
            <person name="Riley R."/>
            <person name="Labutti K."/>
            <person name="Andreopoulos B."/>
            <person name="Lipzen A."/>
            <person name="Chen C."/>
            <person name="Yanf M."/>
            <person name="Daum C."/>
            <person name="Ng V."/>
            <person name="Clum A."/>
            <person name="Steindorff A."/>
            <person name="Ohm R."/>
            <person name="Martin F."/>
            <person name="Silar P."/>
            <person name="Natvig D."/>
            <person name="Lalanne C."/>
            <person name="Gautier V."/>
            <person name="Ament-Velasquez S.L."/>
            <person name="Kruys A."/>
            <person name="Hutchinson M.I."/>
            <person name="Powell A.J."/>
            <person name="Barry K."/>
            <person name="Miller A.N."/>
            <person name="Grigoriev I.V."/>
            <person name="Debuchy R."/>
            <person name="Gladieux P."/>
            <person name="Thoren M.H."/>
            <person name="Johannesson H."/>
        </authorList>
    </citation>
    <scope>NUCLEOTIDE SEQUENCE</scope>
    <source>
        <strain evidence="3">SMH4607-1</strain>
    </source>
</reference>
<keyword evidence="2" id="KW-0472">Membrane</keyword>